<gene>
    <name evidence="2" type="ORF">CYJ47_08065</name>
</gene>
<sequence>MTDLHPVKTETFDPHAGINVDPKGFTRKVDTYTDSGSALYMARGADHKNFGYLESWLLPELHLRFNVFHYRKEAGIPDGIYIDIADISEEDGVWRTRDLYVDLFLHDGKPVEVLDIDELAAATSAHYITAEEAELAIETTLRAVEGITRHGDDPMAWLESLGVTISWANKDDITLTPASV</sequence>
<name>A0AAF0YTS9_9CORY</name>
<dbReference type="RefSeq" id="WP_101678114.1">
    <property type="nucleotide sequence ID" value="NZ_CAMIHY010000005.1"/>
</dbReference>
<reference evidence="2" key="1">
    <citation type="submission" date="2017-12" db="EMBL/GenBank/DDBJ databases">
        <authorList>
            <person name="Thomas-White K."/>
            <person name="Wolfe A.J."/>
        </authorList>
    </citation>
    <scope>NUCLEOTIDE SEQUENCE</scope>
    <source>
        <strain evidence="2">UMB0763</strain>
    </source>
</reference>
<dbReference type="InterPro" id="IPR014465">
    <property type="entry name" value="UCP012622"/>
</dbReference>
<reference evidence="2" key="2">
    <citation type="submission" date="2023-10" db="EMBL/GenBank/DDBJ databases">
        <authorList>
            <person name="Choi B."/>
        </authorList>
    </citation>
    <scope>NUCLEOTIDE SEQUENCE</scope>
    <source>
        <strain evidence="2">UMB0763</strain>
    </source>
</reference>
<proteinExistence type="predicted"/>
<dbReference type="EMBL" id="CP136958">
    <property type="protein sequence ID" value="WOT01238.1"/>
    <property type="molecule type" value="Genomic_DNA"/>
</dbReference>
<dbReference type="AlphaFoldDB" id="A0AAF0YTS9"/>
<dbReference type="PIRSF" id="PIRSF012622">
    <property type="entry name" value="UCP012622"/>
    <property type="match status" value="1"/>
</dbReference>
<dbReference type="InterPro" id="IPR007295">
    <property type="entry name" value="DUF402"/>
</dbReference>
<dbReference type="Pfam" id="PF04167">
    <property type="entry name" value="DUF402"/>
    <property type="match status" value="1"/>
</dbReference>
<evidence type="ECO:0000313" key="3">
    <source>
        <dbReference type="Proteomes" id="UP000234560"/>
    </source>
</evidence>
<evidence type="ECO:0000313" key="2">
    <source>
        <dbReference type="EMBL" id="WOT01238.1"/>
    </source>
</evidence>
<dbReference type="KEGG" id="cpyr:CYJ47_08065"/>
<dbReference type="Proteomes" id="UP000234560">
    <property type="component" value="Chromosome"/>
</dbReference>
<organism evidence="2 3">
    <name type="scientific">Corynebacterium pyruviciproducens</name>
    <dbReference type="NCBI Taxonomy" id="598660"/>
    <lineage>
        <taxon>Bacteria</taxon>
        <taxon>Bacillati</taxon>
        <taxon>Actinomycetota</taxon>
        <taxon>Actinomycetes</taxon>
        <taxon>Mycobacteriales</taxon>
        <taxon>Corynebacteriaceae</taxon>
        <taxon>Corynebacterium</taxon>
    </lineage>
</organism>
<evidence type="ECO:0000259" key="1">
    <source>
        <dbReference type="Pfam" id="PF04167"/>
    </source>
</evidence>
<feature type="domain" description="DUF402" evidence="1">
    <location>
        <begin position="28"/>
        <end position="151"/>
    </location>
</feature>
<dbReference type="SUPFAM" id="SSF159234">
    <property type="entry name" value="FomD-like"/>
    <property type="match status" value="1"/>
</dbReference>
<accession>A0AAF0YTS9</accession>
<dbReference type="Gene3D" id="2.40.380.10">
    <property type="entry name" value="FomD-like"/>
    <property type="match status" value="1"/>
</dbReference>
<protein>
    <submittedName>
        <fullName evidence="2">DUF402 domain-containing protein</fullName>
    </submittedName>
</protein>
<dbReference type="InterPro" id="IPR035930">
    <property type="entry name" value="FomD-like_sf"/>
</dbReference>